<accession>A0A562JB10</accession>
<evidence type="ECO:0008006" key="3">
    <source>
        <dbReference type="Google" id="ProtNLM"/>
    </source>
</evidence>
<dbReference type="EMBL" id="VLKH01000004">
    <property type="protein sequence ID" value="TWH80396.1"/>
    <property type="molecule type" value="Genomic_DNA"/>
</dbReference>
<sequence>MKILFCKISSMKYYKGASNKDVPYNGGSYVKENGYGHEEFNFEPVELDDGKFYCLGFVETKSTSKIKNNELHFENISGCELLKKEKFVEGVLVVWCATTDLNETSVVGWYKNATVFRNYEKAEFDTGYTQNYNIIAEKGGCVLLPQGVRHRHAWDAPVAKKRTYGFGQSMIWYAREEKAVNYIQKLVKNIDEYTGDNWIDLVVS</sequence>
<dbReference type="AlphaFoldDB" id="A0A562JB10"/>
<evidence type="ECO:0000313" key="2">
    <source>
        <dbReference type="Proteomes" id="UP000315343"/>
    </source>
</evidence>
<proteinExistence type="predicted"/>
<comment type="caution">
    <text evidence="1">The sequence shown here is derived from an EMBL/GenBank/DDBJ whole genome shotgun (WGS) entry which is preliminary data.</text>
</comment>
<organism evidence="1 2">
    <name type="scientific">Sedimentibacter saalensis</name>
    <dbReference type="NCBI Taxonomy" id="130788"/>
    <lineage>
        <taxon>Bacteria</taxon>
        <taxon>Bacillati</taxon>
        <taxon>Bacillota</taxon>
        <taxon>Tissierellia</taxon>
        <taxon>Sedimentibacter</taxon>
    </lineage>
</organism>
<dbReference type="OrthoDB" id="5678128at2"/>
<dbReference type="Proteomes" id="UP000315343">
    <property type="component" value="Unassembled WGS sequence"/>
</dbReference>
<keyword evidence="2" id="KW-1185">Reference proteome</keyword>
<evidence type="ECO:0000313" key="1">
    <source>
        <dbReference type="EMBL" id="TWH80396.1"/>
    </source>
</evidence>
<protein>
    <recommendedName>
        <fullName evidence="3">Nucleotide modification associated domain-containing protein</fullName>
    </recommendedName>
</protein>
<reference evidence="1 2" key="1">
    <citation type="submission" date="2019-07" db="EMBL/GenBank/DDBJ databases">
        <title>Genomic Encyclopedia of Type Strains, Phase I: the one thousand microbial genomes (KMG-I) project.</title>
        <authorList>
            <person name="Kyrpides N."/>
        </authorList>
    </citation>
    <scope>NUCLEOTIDE SEQUENCE [LARGE SCALE GENOMIC DNA]</scope>
    <source>
        <strain evidence="1 2">DSM 13558</strain>
    </source>
</reference>
<gene>
    <name evidence="1" type="ORF">LY60_01657</name>
</gene>
<name>A0A562JB10_9FIRM</name>